<protein>
    <submittedName>
        <fullName evidence="2">Conjugal transfer protein TraU</fullName>
    </submittedName>
</protein>
<dbReference type="Pfam" id="PF06834">
    <property type="entry name" value="TraU"/>
    <property type="match status" value="1"/>
</dbReference>
<sequence length="338" mass="37355">MMTRWLAVWMTSLVIGLAGAGASHAQSRCEGGFVNPIGDICWDCMFPLSVGGLQVSLSGNAPDTDNPALPICLCSMPTPPFVRMGIAVGFWEPIRLLDVSKRPWCFVNLGGIRLDPGFDIGDKGRTFVDGRWSGGQYHVHYYVYPLFYWLELLADAACLERGQFDIAYISELDPLWQDDELSYLIHPESILFGNLLAQAACVADCAAVTTTGRNVPGMYWCTGCHGSIYPMNGNIQRDATRVQGAALAAERMVYKMHRQLLAYRTSGSAALCQQQLAPIWPREQYRFQLVNPNPHVSGPGTCPRVGVSTVIYESGRTWPATGEDVGFLLWRKRNCCAF</sequence>
<evidence type="ECO:0000313" key="3">
    <source>
        <dbReference type="Proteomes" id="UP000648722"/>
    </source>
</evidence>
<organism evidence="2 3">
    <name type="scientific">Glycocaulis albus</name>
    <dbReference type="NCBI Taxonomy" id="1382801"/>
    <lineage>
        <taxon>Bacteria</taxon>
        <taxon>Pseudomonadati</taxon>
        <taxon>Pseudomonadota</taxon>
        <taxon>Alphaproteobacteria</taxon>
        <taxon>Maricaulales</taxon>
        <taxon>Maricaulaceae</taxon>
        <taxon>Glycocaulis</taxon>
    </lineage>
</organism>
<gene>
    <name evidence="2" type="primary">traU</name>
    <name evidence="2" type="ORF">GCM10007420_21910</name>
</gene>
<dbReference type="EMBL" id="BMFS01000010">
    <property type="protein sequence ID" value="GGH05079.1"/>
    <property type="molecule type" value="Genomic_DNA"/>
</dbReference>
<keyword evidence="1" id="KW-0732">Signal</keyword>
<feature type="signal peptide" evidence="1">
    <location>
        <begin position="1"/>
        <end position="25"/>
    </location>
</feature>
<evidence type="ECO:0000256" key="1">
    <source>
        <dbReference type="SAM" id="SignalP"/>
    </source>
</evidence>
<dbReference type="InterPro" id="IPR009649">
    <property type="entry name" value="TraU"/>
</dbReference>
<evidence type="ECO:0000313" key="2">
    <source>
        <dbReference type="EMBL" id="GGH05079.1"/>
    </source>
</evidence>
<accession>A0ABQ1XWG8</accession>
<feature type="chain" id="PRO_5045629363" evidence="1">
    <location>
        <begin position="26"/>
        <end position="338"/>
    </location>
</feature>
<dbReference type="Proteomes" id="UP000648722">
    <property type="component" value="Unassembled WGS sequence"/>
</dbReference>
<reference evidence="3" key="1">
    <citation type="journal article" date="2019" name="Int. J. Syst. Evol. Microbiol.">
        <title>The Global Catalogue of Microorganisms (GCM) 10K type strain sequencing project: providing services to taxonomists for standard genome sequencing and annotation.</title>
        <authorList>
            <consortium name="The Broad Institute Genomics Platform"/>
            <consortium name="The Broad Institute Genome Sequencing Center for Infectious Disease"/>
            <person name="Wu L."/>
            <person name="Ma J."/>
        </authorList>
    </citation>
    <scope>NUCLEOTIDE SEQUENCE [LARGE SCALE GENOMIC DNA]</scope>
    <source>
        <strain evidence="3">CGMCC 1.12766</strain>
    </source>
</reference>
<comment type="caution">
    <text evidence="2">The sequence shown here is derived from an EMBL/GenBank/DDBJ whole genome shotgun (WGS) entry which is preliminary data.</text>
</comment>
<keyword evidence="3" id="KW-1185">Reference proteome</keyword>
<dbReference type="NCBIfam" id="NF010297">
    <property type="entry name" value="PRK13737.1"/>
    <property type="match status" value="1"/>
</dbReference>
<name>A0ABQ1XWG8_9PROT</name>
<proteinExistence type="predicted"/>